<name>A0A2U8QRZ3_9FLAO</name>
<protein>
    <submittedName>
        <fullName evidence="4">Peptidylprolyl isomerase</fullName>
    </submittedName>
</protein>
<dbReference type="AlphaFoldDB" id="A0A2U8QRZ3"/>
<dbReference type="Gene3D" id="3.10.50.40">
    <property type="match status" value="2"/>
</dbReference>
<keyword evidence="1 4" id="KW-0413">Isomerase</keyword>
<evidence type="ECO:0000259" key="3">
    <source>
        <dbReference type="PROSITE" id="PS50198"/>
    </source>
</evidence>
<dbReference type="Pfam" id="PF00639">
    <property type="entry name" value="Rotamase"/>
    <property type="match status" value="1"/>
</dbReference>
<proteinExistence type="predicted"/>
<accession>A0A2U8QRZ3</accession>
<feature type="chain" id="PRO_5016161415" evidence="2">
    <location>
        <begin position="20"/>
        <end position="656"/>
    </location>
</feature>
<dbReference type="PANTHER" id="PTHR47245:SF2">
    <property type="entry name" value="PEPTIDYL-PROLYL CIS-TRANS ISOMERASE HP_0175-RELATED"/>
    <property type="match status" value="1"/>
</dbReference>
<dbReference type="KEGG" id="fse:DI487_02910"/>
<dbReference type="OrthoDB" id="14196at2"/>
<dbReference type="PROSITE" id="PS50198">
    <property type="entry name" value="PPIC_PPIASE_2"/>
    <property type="match status" value="2"/>
</dbReference>
<dbReference type="SUPFAM" id="SSF54534">
    <property type="entry name" value="FKBP-like"/>
    <property type="match status" value="2"/>
</dbReference>
<dbReference type="GO" id="GO:0003755">
    <property type="term" value="F:peptidyl-prolyl cis-trans isomerase activity"/>
    <property type="evidence" value="ECO:0007669"/>
    <property type="project" value="UniProtKB-KW"/>
</dbReference>
<dbReference type="InterPro" id="IPR046357">
    <property type="entry name" value="PPIase_dom_sf"/>
</dbReference>
<keyword evidence="5" id="KW-1185">Reference proteome</keyword>
<reference evidence="4 5" key="1">
    <citation type="submission" date="2018-05" db="EMBL/GenBank/DDBJ databases">
        <title>Flavobacterium sp. MEBiC07310.</title>
        <authorList>
            <person name="Baek K."/>
        </authorList>
    </citation>
    <scope>NUCLEOTIDE SEQUENCE [LARGE SCALE GENOMIC DNA]</scope>
    <source>
        <strain evidence="4 5">MEBiC07310</strain>
    </source>
</reference>
<dbReference type="PANTHER" id="PTHR47245">
    <property type="entry name" value="PEPTIDYLPROLYL ISOMERASE"/>
    <property type="match status" value="1"/>
</dbReference>
<organism evidence="4 5">
    <name type="scientific">Flavobacterium sediminis</name>
    <dbReference type="NCBI Taxonomy" id="2201181"/>
    <lineage>
        <taxon>Bacteria</taxon>
        <taxon>Pseudomonadati</taxon>
        <taxon>Bacteroidota</taxon>
        <taxon>Flavobacteriia</taxon>
        <taxon>Flavobacteriales</taxon>
        <taxon>Flavobacteriaceae</taxon>
        <taxon>Flavobacterium</taxon>
    </lineage>
</organism>
<evidence type="ECO:0000313" key="4">
    <source>
        <dbReference type="EMBL" id="AWM12918.1"/>
    </source>
</evidence>
<dbReference type="InterPro" id="IPR000297">
    <property type="entry name" value="PPIase_PpiC"/>
</dbReference>
<dbReference type="EMBL" id="CP029463">
    <property type="protein sequence ID" value="AWM12918.1"/>
    <property type="molecule type" value="Genomic_DNA"/>
</dbReference>
<evidence type="ECO:0000313" key="5">
    <source>
        <dbReference type="Proteomes" id="UP000245429"/>
    </source>
</evidence>
<keyword evidence="1" id="KW-0697">Rotamase</keyword>
<evidence type="ECO:0000256" key="2">
    <source>
        <dbReference type="SAM" id="SignalP"/>
    </source>
</evidence>
<feature type="domain" description="PpiC" evidence="3">
    <location>
        <begin position="228"/>
        <end position="332"/>
    </location>
</feature>
<evidence type="ECO:0000256" key="1">
    <source>
        <dbReference type="PROSITE-ProRule" id="PRU00278"/>
    </source>
</evidence>
<dbReference type="Proteomes" id="UP000245429">
    <property type="component" value="Chromosome"/>
</dbReference>
<dbReference type="RefSeq" id="WP_109568326.1">
    <property type="nucleotide sequence ID" value="NZ_CP029463.1"/>
</dbReference>
<keyword evidence="2" id="KW-0732">Signal</keyword>
<feature type="domain" description="PpiC" evidence="3">
    <location>
        <begin position="121"/>
        <end position="223"/>
    </location>
</feature>
<gene>
    <name evidence="4" type="ORF">DI487_02910</name>
</gene>
<sequence length="656" mass="75873">MKKIAFLLFVVCLSSVSFGQNKQKEVLFTIDNHPYYTDEFIRVYNKNLDLVKDDSQKDLDHYLDLFVGYKLKVEKAKKLGLQNDAKYTNELGSYRKQLAKNYVNDSKVTNALIDEAYARTKEEVRASHILVLVSEGAEPKDTLKAYHKMLDLKKRIDAGENFEAVAQKFSEDPSAKENKGDLGYFSAFKMVYPFESAAYNTPVGKISKIFRTRFGYHILKVTDKRLNRGEVTVEHIMLLNPSVPSSEANTAVKKAIDDIYQKIKQGENFEELAKQFSEDKSTAAKGGLLQRFGSGQLTSQEFENIAFSLTEKGQISEPFKSKFGWHIVKLVERNPVPPLDEIKYDLENKIKKDDRSLLITNSLAKKLRAKYDIKQNAKLLAQIKNAVTEDFYRGIWEYPSDSKKYNDDLIVINKDRKIEGSAFLTYLQSQQKGNIKTRPLNALVDELYQKWVDDQLIIYFNDNLENEFPEFSYVMDEYRDGLLLFDLMEKEIWEKAKTDTLGLEKFYNSHVKDYMWKTRYDVDIYSSTEEKAAKKAQSYCKKGKSIEYIKEKLNKDGKVNIMVKSGVFEEDFDVLQELAIKTTGATKIVQKGSYYFVADVKEIKAETPKTINECKGKLTSDYQQYLENNWVTELKKEFDVKIDNTVFEKVKAQIRK</sequence>
<dbReference type="Pfam" id="PF13616">
    <property type="entry name" value="Rotamase_3"/>
    <property type="match status" value="1"/>
</dbReference>
<feature type="signal peptide" evidence="2">
    <location>
        <begin position="1"/>
        <end position="19"/>
    </location>
</feature>
<dbReference type="InterPro" id="IPR050245">
    <property type="entry name" value="PrsA_foldase"/>
</dbReference>